<dbReference type="NCBIfam" id="TIGR01891">
    <property type="entry name" value="amidohydrolases"/>
    <property type="match status" value="1"/>
</dbReference>
<dbReference type="GO" id="GO:0016805">
    <property type="term" value="F:dipeptidase activity"/>
    <property type="evidence" value="ECO:0007669"/>
    <property type="project" value="TreeGrafter"/>
</dbReference>
<evidence type="ECO:0000256" key="2">
    <source>
        <dbReference type="SAM" id="MobiDB-lite"/>
    </source>
</evidence>
<organism evidence="4 5">
    <name type="scientific">Gemmata obscuriglobus</name>
    <dbReference type="NCBI Taxonomy" id="114"/>
    <lineage>
        <taxon>Bacteria</taxon>
        <taxon>Pseudomonadati</taxon>
        <taxon>Planctomycetota</taxon>
        <taxon>Planctomycetia</taxon>
        <taxon>Gemmatales</taxon>
        <taxon>Gemmataceae</taxon>
        <taxon>Gemmata</taxon>
    </lineage>
</organism>
<dbReference type="Proteomes" id="UP000245802">
    <property type="component" value="Chromosome"/>
</dbReference>
<dbReference type="OrthoDB" id="9781032at2"/>
<dbReference type="PANTHER" id="PTHR30575">
    <property type="entry name" value="PEPTIDASE M20"/>
    <property type="match status" value="1"/>
</dbReference>
<dbReference type="GO" id="GO:0071713">
    <property type="term" value="F:para-aminobenzoyl-glutamate hydrolase activity"/>
    <property type="evidence" value="ECO:0007669"/>
    <property type="project" value="TreeGrafter"/>
</dbReference>
<dbReference type="SUPFAM" id="SSF55031">
    <property type="entry name" value="Bacterial exopeptidase dimerisation domain"/>
    <property type="match status" value="1"/>
</dbReference>
<dbReference type="InterPro" id="IPR052030">
    <property type="entry name" value="Peptidase_M20/M20A_hydrolases"/>
</dbReference>
<keyword evidence="5" id="KW-1185">Reference proteome</keyword>
<gene>
    <name evidence="4" type="ORF">C1280_18405</name>
</gene>
<accession>A0A2Z3HAX1</accession>
<evidence type="ECO:0000256" key="1">
    <source>
        <dbReference type="ARBA" id="ARBA00022801"/>
    </source>
</evidence>
<dbReference type="Pfam" id="PF01546">
    <property type="entry name" value="Peptidase_M20"/>
    <property type="match status" value="1"/>
</dbReference>
<dbReference type="PIRSF" id="PIRSF037227">
    <property type="entry name" value="Aminobenzoyl-glu_utiliz_pB"/>
    <property type="match status" value="1"/>
</dbReference>
<protein>
    <submittedName>
        <fullName evidence="4">Amidohydrolase</fullName>
    </submittedName>
</protein>
<dbReference type="InterPro" id="IPR017439">
    <property type="entry name" value="Amidohydrolase"/>
</dbReference>
<dbReference type="KEGG" id="gog:C1280_18405"/>
<dbReference type="GO" id="GO:0005737">
    <property type="term" value="C:cytoplasm"/>
    <property type="evidence" value="ECO:0007669"/>
    <property type="project" value="TreeGrafter"/>
</dbReference>
<dbReference type="Gene3D" id="3.30.70.360">
    <property type="match status" value="1"/>
</dbReference>
<feature type="chain" id="PRO_5016232684" evidence="3">
    <location>
        <begin position="19"/>
        <end position="480"/>
    </location>
</feature>
<keyword evidence="3" id="KW-0732">Signal</keyword>
<dbReference type="Gene3D" id="3.40.630.10">
    <property type="entry name" value="Zn peptidases"/>
    <property type="match status" value="1"/>
</dbReference>
<feature type="region of interest" description="Disordered" evidence="2">
    <location>
        <begin position="453"/>
        <end position="480"/>
    </location>
</feature>
<name>A0A2Z3HAX1_9BACT</name>
<evidence type="ECO:0000313" key="4">
    <source>
        <dbReference type="EMBL" id="AWM38764.1"/>
    </source>
</evidence>
<dbReference type="PANTHER" id="PTHR30575:SF0">
    <property type="entry name" value="XAA-ARG DIPEPTIDASE"/>
    <property type="match status" value="1"/>
</dbReference>
<dbReference type="AlphaFoldDB" id="A0A2Z3HAX1"/>
<dbReference type="InterPro" id="IPR036264">
    <property type="entry name" value="Bact_exopeptidase_dim_dom"/>
</dbReference>
<dbReference type="InterPro" id="IPR017145">
    <property type="entry name" value="Aminobenzoyl-glu_utiliz_pB"/>
</dbReference>
<dbReference type="InterPro" id="IPR002933">
    <property type="entry name" value="Peptidase_M20"/>
</dbReference>
<feature type="signal peptide" evidence="3">
    <location>
        <begin position="1"/>
        <end position="18"/>
    </location>
</feature>
<reference evidence="4 5" key="1">
    <citation type="submission" date="2018-01" db="EMBL/GenBank/DDBJ databases">
        <title>G. obscuriglobus.</title>
        <authorList>
            <person name="Franke J."/>
            <person name="Blomberg W."/>
            <person name="Selmecki A."/>
        </authorList>
    </citation>
    <scope>NUCLEOTIDE SEQUENCE [LARGE SCALE GENOMIC DNA]</scope>
    <source>
        <strain evidence="4 5">DSM 5831</strain>
    </source>
</reference>
<proteinExistence type="predicted"/>
<dbReference type="SUPFAM" id="SSF53187">
    <property type="entry name" value="Zn-dependent exopeptidases"/>
    <property type="match status" value="1"/>
</dbReference>
<dbReference type="EMBL" id="CP025958">
    <property type="protein sequence ID" value="AWM38764.1"/>
    <property type="molecule type" value="Genomic_DNA"/>
</dbReference>
<evidence type="ECO:0000256" key="3">
    <source>
        <dbReference type="SAM" id="SignalP"/>
    </source>
</evidence>
<evidence type="ECO:0000313" key="5">
    <source>
        <dbReference type="Proteomes" id="UP000245802"/>
    </source>
</evidence>
<keyword evidence="1 4" id="KW-0378">Hydrolase</keyword>
<dbReference type="GO" id="GO:0046657">
    <property type="term" value="P:folic acid catabolic process"/>
    <property type="evidence" value="ECO:0007669"/>
    <property type="project" value="TreeGrafter"/>
</dbReference>
<sequence length="480" mass="51072">MRLLPVLVALLTPAIALAQKDAAIASAGTHADANWPVALKIWEFAEPGYQEKRSALALAEVAEKAGFKVTKGVAKIPTAFTAEFGSGKPVIGILGEFDALPELSQDAVPFRQPRKDGNGYGHACGHHLFGTASLSASIAIAEQIKAGKLKGTVRFYMCPAEEGGAAKVFMARAGLFDDCDTVLHWHPGARNSAGDASCLARIAVKFRFHGTAAHAAGSPEKGRSALDALVLTMHAVELMREHTPDGTRLHHTVTSGGGAANVVPEFAEGFFYVRHPKADVVQKLYPRLLKCAQGAALATETKLEVVYLGGTMEILPNDTLAQVAKKNLTALNDLKYDDTETKFALRLRETFPDKAPPLDDISHVFDVSGKSSGGSTDVGDVSWAVPVVGFGTACWVPGTPGHSWQAVACGGTTIGKKGMNLAARTLAATAFDLFTDEKLRDAAKAEHTKRLDGRKYAAMLDKDQPPPLDYRDPPKRKGGE</sequence>
<dbReference type="RefSeq" id="WP_010036357.1">
    <property type="nucleotide sequence ID" value="NZ_CP025958.1"/>
</dbReference>